<sequence length="330" mass="35864">MVIMSHTHETVAAYGTPARSRENAPEGAPPVPRRGEGSEGALLTAGRLTSVGQIAGLRPRHRRGDGGHVPAADVDLIDALDPRTWRTVASWLLDRPSTAVRRTRLQTLASFLRWLLDTEPDRELFEATGLHLARYCEHARTGALAIGGRTPGKELARSTTARKHAVLSSFYAFAWQCGALAHHFTAGPEARTLRRDERRLLRLGTARLADRGHLTQAVAAALLEATGATVEVLATLSSRSITIAGEKGASVPLLITMRDRHGDIVAFPIPAQVRPWLTTLLSTHRAGDLLFTRGNGQRVDREWVRLALVDAALAGGIPKPRAELLRPHML</sequence>
<protein>
    <submittedName>
        <fullName evidence="1">Uncharacterized protein</fullName>
    </submittedName>
</protein>
<dbReference type="AlphaFoldDB" id="A0A5C4W4H0"/>
<keyword evidence="2" id="KW-1185">Reference proteome</keyword>
<dbReference type="OrthoDB" id="3532043at2"/>
<dbReference type="InterPro" id="IPR044068">
    <property type="entry name" value="CB"/>
</dbReference>
<accession>A0A5C4W4H0</accession>
<dbReference type="PROSITE" id="PS51900">
    <property type="entry name" value="CB"/>
    <property type="match status" value="1"/>
</dbReference>
<dbReference type="EMBL" id="VDLX02000011">
    <property type="protein sequence ID" value="KAB8191957.1"/>
    <property type="molecule type" value="Genomic_DNA"/>
</dbReference>
<name>A0A5C4W4H0_9ACTN</name>
<evidence type="ECO:0000313" key="2">
    <source>
        <dbReference type="Proteomes" id="UP000312512"/>
    </source>
</evidence>
<dbReference type="Gene3D" id="1.10.150.130">
    <property type="match status" value="1"/>
</dbReference>
<gene>
    <name evidence="1" type="ORF">FH608_028870</name>
</gene>
<dbReference type="RefSeq" id="WP_139633764.1">
    <property type="nucleotide sequence ID" value="NZ_VDLX02000011.1"/>
</dbReference>
<dbReference type="InterPro" id="IPR010998">
    <property type="entry name" value="Integrase_recombinase_N"/>
</dbReference>
<dbReference type="SUPFAM" id="SSF56349">
    <property type="entry name" value="DNA breaking-rejoining enzymes"/>
    <property type="match status" value="1"/>
</dbReference>
<proteinExistence type="predicted"/>
<dbReference type="GO" id="GO:0003677">
    <property type="term" value="F:DNA binding"/>
    <property type="evidence" value="ECO:0007669"/>
    <property type="project" value="UniProtKB-UniRule"/>
</dbReference>
<comment type="caution">
    <text evidence="1">The sequence shown here is derived from an EMBL/GenBank/DDBJ whole genome shotgun (WGS) entry which is preliminary data.</text>
</comment>
<evidence type="ECO:0000313" key="1">
    <source>
        <dbReference type="EMBL" id="KAB8191957.1"/>
    </source>
</evidence>
<dbReference type="Proteomes" id="UP000312512">
    <property type="component" value="Unassembled WGS sequence"/>
</dbReference>
<dbReference type="InterPro" id="IPR011010">
    <property type="entry name" value="DNA_brk_join_enz"/>
</dbReference>
<reference evidence="1 2" key="1">
    <citation type="submission" date="2019-10" db="EMBL/GenBank/DDBJ databases">
        <title>Nonomuraea sp. nov., isolated from Phyllanthus amarus.</title>
        <authorList>
            <person name="Klykleung N."/>
            <person name="Tanasupawat S."/>
        </authorList>
    </citation>
    <scope>NUCLEOTIDE SEQUENCE [LARGE SCALE GENOMIC DNA]</scope>
    <source>
        <strain evidence="1 2">PA1-10</strain>
    </source>
</reference>
<organism evidence="1 2">
    <name type="scientific">Nonomuraea phyllanthi</name>
    <dbReference type="NCBI Taxonomy" id="2219224"/>
    <lineage>
        <taxon>Bacteria</taxon>
        <taxon>Bacillati</taxon>
        <taxon>Actinomycetota</taxon>
        <taxon>Actinomycetes</taxon>
        <taxon>Streptosporangiales</taxon>
        <taxon>Streptosporangiaceae</taxon>
        <taxon>Nonomuraea</taxon>
    </lineage>
</organism>